<feature type="transmembrane region" description="Helical" evidence="8">
    <location>
        <begin position="450"/>
        <end position="471"/>
    </location>
</feature>
<keyword evidence="10" id="KW-1185">Reference proteome</keyword>
<dbReference type="AlphaFoldDB" id="A0A975BTB0"/>
<proteinExistence type="inferred from homology"/>
<feature type="transmembrane region" description="Helical" evidence="8">
    <location>
        <begin position="184"/>
        <end position="202"/>
    </location>
</feature>
<feature type="transmembrane region" description="Helical" evidence="8">
    <location>
        <begin position="483"/>
        <end position="502"/>
    </location>
</feature>
<dbReference type="PANTHER" id="PTHR46154">
    <property type="match status" value="1"/>
</dbReference>
<gene>
    <name evidence="9" type="ORF">dnm_073550</name>
</gene>
<comment type="similarity">
    <text evidence="2 7">Belongs to the sodium:solute symporter (SSF) (TC 2.A.21) family.</text>
</comment>
<dbReference type="GO" id="GO:0005886">
    <property type="term" value="C:plasma membrane"/>
    <property type="evidence" value="ECO:0007669"/>
    <property type="project" value="TreeGrafter"/>
</dbReference>
<dbReference type="Proteomes" id="UP000663722">
    <property type="component" value="Chromosome"/>
</dbReference>
<evidence type="ECO:0000256" key="2">
    <source>
        <dbReference type="ARBA" id="ARBA00006434"/>
    </source>
</evidence>
<keyword evidence="5 8" id="KW-1133">Transmembrane helix</keyword>
<feature type="transmembrane region" description="Helical" evidence="8">
    <location>
        <begin position="405"/>
        <end position="430"/>
    </location>
</feature>
<dbReference type="InterPro" id="IPR001734">
    <property type="entry name" value="Na/solute_symporter"/>
</dbReference>
<keyword evidence="6 8" id="KW-0472">Membrane</keyword>
<dbReference type="PROSITE" id="PS50283">
    <property type="entry name" value="NA_SOLUT_SYMP_3"/>
    <property type="match status" value="1"/>
</dbReference>
<evidence type="ECO:0000256" key="3">
    <source>
        <dbReference type="ARBA" id="ARBA00022448"/>
    </source>
</evidence>
<dbReference type="Pfam" id="PF00474">
    <property type="entry name" value="SSF"/>
    <property type="match status" value="1"/>
</dbReference>
<evidence type="ECO:0000256" key="1">
    <source>
        <dbReference type="ARBA" id="ARBA00004141"/>
    </source>
</evidence>
<feature type="transmembrane region" description="Helical" evidence="8">
    <location>
        <begin position="298"/>
        <end position="320"/>
    </location>
</feature>
<evidence type="ECO:0000313" key="10">
    <source>
        <dbReference type="Proteomes" id="UP000663722"/>
    </source>
</evidence>
<organism evidence="9 10">
    <name type="scientific">Desulfonema magnum</name>
    <dbReference type="NCBI Taxonomy" id="45655"/>
    <lineage>
        <taxon>Bacteria</taxon>
        <taxon>Pseudomonadati</taxon>
        <taxon>Thermodesulfobacteriota</taxon>
        <taxon>Desulfobacteria</taxon>
        <taxon>Desulfobacterales</taxon>
        <taxon>Desulfococcaceae</taxon>
        <taxon>Desulfonema</taxon>
    </lineage>
</organism>
<evidence type="ECO:0000256" key="6">
    <source>
        <dbReference type="ARBA" id="ARBA00023136"/>
    </source>
</evidence>
<dbReference type="InterPro" id="IPR038377">
    <property type="entry name" value="Na/Glc_symporter_sf"/>
</dbReference>
<comment type="subcellular location">
    <subcellularLocation>
        <location evidence="1">Membrane</location>
        <topology evidence="1">Multi-pass membrane protein</topology>
    </subcellularLocation>
</comment>
<evidence type="ECO:0000256" key="5">
    <source>
        <dbReference type="ARBA" id="ARBA00022989"/>
    </source>
</evidence>
<feature type="transmembrane region" description="Helical" evidence="8">
    <location>
        <begin position="351"/>
        <end position="384"/>
    </location>
</feature>
<dbReference type="PANTHER" id="PTHR46154:SF4">
    <property type="entry name" value="UREA ACTIVE TRANSPORTER"/>
    <property type="match status" value="1"/>
</dbReference>
<evidence type="ECO:0000256" key="4">
    <source>
        <dbReference type="ARBA" id="ARBA00022692"/>
    </source>
</evidence>
<feature type="transmembrane region" description="Helical" evidence="8">
    <location>
        <begin position="108"/>
        <end position="126"/>
    </location>
</feature>
<feature type="transmembrane region" description="Helical" evidence="8">
    <location>
        <begin position="259"/>
        <end position="277"/>
    </location>
</feature>
<evidence type="ECO:0000256" key="8">
    <source>
        <dbReference type="SAM" id="Phobius"/>
    </source>
</evidence>
<sequence length="506" mass="54012">MRFSVLWLSDIDLRAEIACYQAVLTSKTGGKNDMISQIAAFTIVISFGAAMFTSSVVSRRSRGLDLFLVADRSVGTWVGAMSVASTWIWAPALFLASQKAYQQGLPGLMWFTVPNVGCLVVFAFLAPRIRAHFPKGYTLPQCIGSRFDTKTHLIYLFCFLSLQICSLAVQLIAGAALLNTMCGISYAVGAVMLAVMFTSYSLIDGLRSSIRTDLFQMVIIFLGMAALIPLAVIKGGGTAAITAGFDGFNGKYGSIFDPHVAYSFGITVTIGLMSGPVGDQQHWQRAFAFQQGKAFKGYFLGAAIFAIVPLGMSILGFIGAGNPDAAPAVYAGKVSAQQIGPEVIRTLLPSWGMIIFMVMILGGLASTGDSALCAGGSLVAIDIYRRYIRSDASDENVLRISRFALLAISLLALGISLIPGITILSLFLFYGTLRSSTLMPTILMLFRKNVPSWGMFWGVASAIAFGLPVYLIGELIGNIDLKVGANIGIVLISLALPLIAAVKNET</sequence>
<accession>A0A975BTB0</accession>
<dbReference type="KEGG" id="dmm:dnm_073550"/>
<feature type="transmembrane region" description="Helical" evidence="8">
    <location>
        <begin position="214"/>
        <end position="233"/>
    </location>
</feature>
<feature type="transmembrane region" description="Helical" evidence="8">
    <location>
        <begin position="74"/>
        <end position="96"/>
    </location>
</feature>
<dbReference type="EMBL" id="CP061800">
    <property type="protein sequence ID" value="QTA91291.1"/>
    <property type="molecule type" value="Genomic_DNA"/>
</dbReference>
<dbReference type="GO" id="GO:0015204">
    <property type="term" value="F:urea transmembrane transporter activity"/>
    <property type="evidence" value="ECO:0007669"/>
    <property type="project" value="InterPro"/>
</dbReference>
<feature type="transmembrane region" description="Helical" evidence="8">
    <location>
        <begin position="153"/>
        <end position="178"/>
    </location>
</feature>
<keyword evidence="4 8" id="KW-0812">Transmembrane</keyword>
<keyword evidence="3" id="KW-0813">Transport</keyword>
<dbReference type="InterPro" id="IPR031155">
    <property type="entry name" value="DUR"/>
</dbReference>
<feature type="transmembrane region" description="Helical" evidence="8">
    <location>
        <begin position="34"/>
        <end position="53"/>
    </location>
</feature>
<reference evidence="9" key="1">
    <citation type="journal article" date="2021" name="Microb. Physiol.">
        <title>Proteogenomic Insights into the Physiology of Marine, Sulfate-Reducing, Filamentous Desulfonema limicola and Desulfonema magnum.</title>
        <authorList>
            <person name="Schnaars V."/>
            <person name="Wohlbrand L."/>
            <person name="Scheve S."/>
            <person name="Hinrichs C."/>
            <person name="Reinhardt R."/>
            <person name="Rabus R."/>
        </authorList>
    </citation>
    <scope>NUCLEOTIDE SEQUENCE</scope>
    <source>
        <strain evidence="9">4be13</strain>
    </source>
</reference>
<name>A0A975BTB0_9BACT</name>
<evidence type="ECO:0000256" key="7">
    <source>
        <dbReference type="RuleBase" id="RU362091"/>
    </source>
</evidence>
<protein>
    <submittedName>
        <fullName evidence="9">Na+/solute symporter</fullName>
    </submittedName>
</protein>
<dbReference type="Gene3D" id="1.20.1730.10">
    <property type="entry name" value="Sodium/glucose cotransporter"/>
    <property type="match status" value="1"/>
</dbReference>
<evidence type="ECO:0000313" key="9">
    <source>
        <dbReference type="EMBL" id="QTA91291.1"/>
    </source>
</evidence>